<sequence length="244" mass="25516">MPVIPSTTAPAPAPAPSLIPAFAGDFEAHLTVLPPATTGADQALQRYAAAHGMKFTDILLDRGRTPSQPMLTLRRSGALPDVRGAVNGAARGLNGAGFTVVRTKIEAAPWADGVPETDAEAAVLGARYYFEHHLKLLLTPGADLVALAGLAAAHRAHLSRNARRVRADGRAERFVTQRCRAVGRRTAGARLDALVAAVRAGRHTVISEEREFVVHDSDESLDAGWIDETGAIGGAGRDGEGTGA</sequence>
<evidence type="ECO:0000313" key="2">
    <source>
        <dbReference type="Proteomes" id="UP000659223"/>
    </source>
</evidence>
<organism evidence="1 2">
    <name type="scientific">Streptomyces hiroshimensis</name>
    <dbReference type="NCBI Taxonomy" id="66424"/>
    <lineage>
        <taxon>Bacteria</taxon>
        <taxon>Bacillati</taxon>
        <taxon>Actinomycetota</taxon>
        <taxon>Actinomycetes</taxon>
        <taxon>Kitasatosporales</taxon>
        <taxon>Streptomycetaceae</taxon>
        <taxon>Streptomyces</taxon>
    </lineage>
</organism>
<gene>
    <name evidence="1" type="ORF">GCM10010324_20910</name>
</gene>
<protein>
    <submittedName>
        <fullName evidence="1">Uncharacterized protein</fullName>
    </submittedName>
</protein>
<dbReference type="EMBL" id="BMUT01000003">
    <property type="protein sequence ID" value="GGX75322.1"/>
    <property type="molecule type" value="Genomic_DNA"/>
</dbReference>
<accession>A0ABQ2Y8J9</accession>
<evidence type="ECO:0000313" key="1">
    <source>
        <dbReference type="EMBL" id="GGX75322.1"/>
    </source>
</evidence>
<comment type="caution">
    <text evidence="1">The sequence shown here is derived from an EMBL/GenBank/DDBJ whole genome shotgun (WGS) entry which is preliminary data.</text>
</comment>
<dbReference type="Proteomes" id="UP000659223">
    <property type="component" value="Unassembled WGS sequence"/>
</dbReference>
<proteinExistence type="predicted"/>
<keyword evidence="2" id="KW-1185">Reference proteome</keyword>
<reference evidence="2" key="1">
    <citation type="journal article" date="2019" name="Int. J. Syst. Evol. Microbiol.">
        <title>The Global Catalogue of Microorganisms (GCM) 10K type strain sequencing project: providing services to taxonomists for standard genome sequencing and annotation.</title>
        <authorList>
            <consortium name="The Broad Institute Genomics Platform"/>
            <consortium name="The Broad Institute Genome Sequencing Center for Infectious Disease"/>
            <person name="Wu L."/>
            <person name="Ma J."/>
        </authorList>
    </citation>
    <scope>NUCLEOTIDE SEQUENCE [LARGE SCALE GENOMIC DNA]</scope>
    <source>
        <strain evidence="2">JCM 4586</strain>
    </source>
</reference>
<name>A0ABQ2Y8J9_9ACTN</name>